<organism evidence="1">
    <name type="scientific">marine sediment metagenome</name>
    <dbReference type="NCBI Taxonomy" id="412755"/>
    <lineage>
        <taxon>unclassified sequences</taxon>
        <taxon>metagenomes</taxon>
        <taxon>ecological metagenomes</taxon>
    </lineage>
</organism>
<dbReference type="AlphaFoldDB" id="X0X3M0"/>
<proteinExistence type="predicted"/>
<name>X0X3M0_9ZZZZ</name>
<feature type="non-terminal residue" evidence="1">
    <location>
        <position position="1"/>
    </location>
</feature>
<sequence length="30" mass="3288">ATVPKITLGLWDWVFGTVTREIVGMRNGLG</sequence>
<reference evidence="1" key="1">
    <citation type="journal article" date="2014" name="Front. Microbiol.">
        <title>High frequency of phylogenetically diverse reductive dehalogenase-homologous genes in deep subseafloor sedimentary metagenomes.</title>
        <authorList>
            <person name="Kawai M."/>
            <person name="Futagami T."/>
            <person name="Toyoda A."/>
            <person name="Takaki Y."/>
            <person name="Nishi S."/>
            <person name="Hori S."/>
            <person name="Arai W."/>
            <person name="Tsubouchi T."/>
            <person name="Morono Y."/>
            <person name="Uchiyama I."/>
            <person name="Ito T."/>
            <person name="Fujiyama A."/>
            <person name="Inagaki F."/>
            <person name="Takami H."/>
        </authorList>
    </citation>
    <scope>NUCLEOTIDE SEQUENCE</scope>
    <source>
        <strain evidence="1">Expedition CK06-06</strain>
    </source>
</reference>
<accession>X0X3M0</accession>
<gene>
    <name evidence="1" type="ORF">S01H1_70978</name>
</gene>
<dbReference type="EMBL" id="BARS01047235">
    <property type="protein sequence ID" value="GAG37829.1"/>
    <property type="molecule type" value="Genomic_DNA"/>
</dbReference>
<protein>
    <submittedName>
        <fullName evidence="1">Uncharacterized protein</fullName>
    </submittedName>
</protein>
<evidence type="ECO:0000313" key="1">
    <source>
        <dbReference type="EMBL" id="GAG37829.1"/>
    </source>
</evidence>
<comment type="caution">
    <text evidence="1">The sequence shown here is derived from an EMBL/GenBank/DDBJ whole genome shotgun (WGS) entry which is preliminary data.</text>
</comment>